<feature type="domain" description="AB hydrolase-1" evidence="2">
    <location>
        <begin position="563"/>
        <end position="646"/>
    </location>
</feature>
<feature type="compositionally biased region" description="Pro residues" evidence="1">
    <location>
        <begin position="245"/>
        <end position="255"/>
    </location>
</feature>
<dbReference type="STRING" id="92696.A0A4R0RNY4"/>
<dbReference type="InterPro" id="IPR029058">
    <property type="entry name" value="AB_hydrolase_fold"/>
</dbReference>
<feature type="compositionally biased region" description="Basic and acidic residues" evidence="1">
    <location>
        <begin position="95"/>
        <end position="113"/>
    </location>
</feature>
<gene>
    <name evidence="3" type="ORF">EIP91_000629</name>
</gene>
<protein>
    <recommendedName>
        <fullName evidence="2">AB hydrolase-1 domain-containing protein</fullName>
    </recommendedName>
</protein>
<feature type="compositionally biased region" description="Low complexity" evidence="1">
    <location>
        <begin position="814"/>
        <end position="829"/>
    </location>
</feature>
<dbReference type="EMBL" id="RWJN01000113">
    <property type="protein sequence ID" value="TCD67009.1"/>
    <property type="molecule type" value="Genomic_DNA"/>
</dbReference>
<feature type="compositionally biased region" description="Polar residues" evidence="1">
    <location>
        <begin position="470"/>
        <end position="481"/>
    </location>
</feature>
<feature type="compositionally biased region" description="Polar residues" evidence="1">
    <location>
        <begin position="898"/>
        <end position="915"/>
    </location>
</feature>
<feature type="compositionally biased region" description="Pro residues" evidence="1">
    <location>
        <begin position="333"/>
        <end position="349"/>
    </location>
</feature>
<organism evidence="3 4">
    <name type="scientific">Steccherinum ochraceum</name>
    <dbReference type="NCBI Taxonomy" id="92696"/>
    <lineage>
        <taxon>Eukaryota</taxon>
        <taxon>Fungi</taxon>
        <taxon>Dikarya</taxon>
        <taxon>Basidiomycota</taxon>
        <taxon>Agaricomycotina</taxon>
        <taxon>Agaricomycetes</taxon>
        <taxon>Polyporales</taxon>
        <taxon>Steccherinaceae</taxon>
        <taxon>Steccherinum</taxon>
    </lineage>
</organism>
<dbReference type="Pfam" id="PF00561">
    <property type="entry name" value="Abhydrolase_1"/>
    <property type="match status" value="1"/>
</dbReference>
<sequence length="1060" mass="115347">MPSSHNGSPALQRKATKKASFLSLRREKRSPEPAPSSPTNPDTPTSPTSTFDFEEIFRPVPSRPMPLGGHRSRSTNKSVGSIREESAPKRKSRGKEKERERRPVEEDDRRDSPQDEETYDFPSGSAEDTVSWIEPEQWARPRSRSGPSRKSDPDTIPFLNRSLKYPFRDSGSSSLSQFDPPPQTPMDDMSFRDSVFNLPVMVAAPVSGVEAMDALVDGMNGFGGDDHAFYGSRSKLSKTGHHPLYHPPLPTPPPGVTLGGGKPRAPRNRRSSSDDESTHTRDTRHSQHSGSHRSTASRKPSSRTLTKASLKSQPSRESFATFSDSSANDESIPPSPSPPPSPPPVPKPVIPSISEIIRTHAPLSQQGRTRPALSRKSSSIRGEVKPASTKQPSIKQPSPLPTDEETDLVSRSSVDTIAEEVRLTVRSHIRSSMISPQPLSSNPYFTRVPSSLGHDSERGAPSPNYDNRRASSIYSHSTSSEQAALPPLDLSTLTKANINSPSQNIAQYLRSSRLTSLLTLTSHPHASRESPLTVSFSDLGSPTGVPIVVFLGLGCVRHLMGLYDEMASCLGVRLITVDRWGLGRTGTPRSKSDRGIPEWASVVEEVLDKLNIDQCSIMAHSAGAPYALAFANKFPERIRGDVCLLAPWVGGGEGAGYKWLRYVPNGILKTAQAAEWKVQAWMLGKPPTLAYEGIGFDVKTPIQSTPQSPYMSHPASPRTPLSPMSFTDTPVRRPSPVDAFIETEAEPRKSTSSGIFSDYDDLGDFDGRFESMSTLGRRKSSSSHRSRTNSEKPAFSRKPSKGFLGRLKGGIGGSQTQSTSDDKSSPSGGKRLKALRSMGSLKSGRASTASSSSRKPRPPSLPHSSVPGYGLDIESLDWNDTIRAKSSSTPPAKATKGGSVSSPDRSAESLFNTRSGGRRSISCTAPNSPIPPVPPLPTTPTQESTNMNPEISYQASLGNALIAASHAESSKGTHADLLQILNHDRQPWGFSYSAYPHTVRVWHGDRDERIPETAVRWMEGTMGPGKCYVKIIKGADHALMFKSAVVVEIMEYISEYWRYD</sequence>
<proteinExistence type="predicted"/>
<feature type="compositionally biased region" description="Pro residues" evidence="1">
    <location>
        <begin position="928"/>
        <end position="938"/>
    </location>
</feature>
<feature type="compositionally biased region" description="Polar residues" evidence="1">
    <location>
        <begin position="292"/>
        <end position="329"/>
    </location>
</feature>
<evidence type="ECO:0000256" key="1">
    <source>
        <dbReference type="SAM" id="MobiDB-lite"/>
    </source>
</evidence>
<dbReference type="SUPFAM" id="SSF53474">
    <property type="entry name" value="alpha/beta-Hydrolases"/>
    <property type="match status" value="1"/>
</dbReference>
<feature type="region of interest" description="Disordered" evidence="1">
    <location>
        <begin position="433"/>
        <end position="481"/>
    </location>
</feature>
<feature type="compositionally biased region" description="Basic residues" evidence="1">
    <location>
        <begin position="235"/>
        <end position="244"/>
    </location>
</feature>
<name>A0A4R0RNY4_9APHY</name>
<feature type="compositionally biased region" description="Polar residues" evidence="1">
    <location>
        <begin position="433"/>
        <end position="444"/>
    </location>
</feature>
<dbReference type="PANTHER" id="PTHR43433:SF10">
    <property type="entry name" value="AB HYDROLASE-1 DOMAIN-CONTAINING PROTEIN"/>
    <property type="match status" value="1"/>
</dbReference>
<dbReference type="PANTHER" id="PTHR43433">
    <property type="entry name" value="HYDROLASE, ALPHA/BETA FOLD FAMILY PROTEIN"/>
    <property type="match status" value="1"/>
</dbReference>
<feature type="region of interest" description="Disordered" evidence="1">
    <location>
        <begin position="1"/>
        <end position="190"/>
    </location>
</feature>
<keyword evidence="4" id="KW-1185">Reference proteome</keyword>
<feature type="region of interest" description="Disordered" evidence="1">
    <location>
        <begin position="883"/>
        <end position="947"/>
    </location>
</feature>
<evidence type="ECO:0000259" key="2">
    <source>
        <dbReference type="Pfam" id="PF00561"/>
    </source>
</evidence>
<dbReference type="Gene3D" id="3.40.50.1820">
    <property type="entry name" value="alpha/beta hydrolase"/>
    <property type="match status" value="1"/>
</dbReference>
<dbReference type="Proteomes" id="UP000292702">
    <property type="component" value="Unassembled WGS sequence"/>
</dbReference>
<dbReference type="InterPro" id="IPR000073">
    <property type="entry name" value="AB_hydrolase_1"/>
</dbReference>
<dbReference type="InterPro" id="IPR050471">
    <property type="entry name" value="AB_hydrolase"/>
</dbReference>
<feature type="region of interest" description="Disordered" evidence="1">
    <location>
        <begin position="233"/>
        <end position="412"/>
    </location>
</feature>
<evidence type="ECO:0000313" key="3">
    <source>
        <dbReference type="EMBL" id="TCD67009.1"/>
    </source>
</evidence>
<accession>A0A4R0RNY4</accession>
<comment type="caution">
    <text evidence="3">The sequence shown here is derived from an EMBL/GenBank/DDBJ whole genome shotgun (WGS) entry which is preliminary data.</text>
</comment>
<evidence type="ECO:0000313" key="4">
    <source>
        <dbReference type="Proteomes" id="UP000292702"/>
    </source>
</evidence>
<feature type="compositionally biased region" description="Low complexity" evidence="1">
    <location>
        <begin position="840"/>
        <end position="853"/>
    </location>
</feature>
<feature type="region of interest" description="Disordered" evidence="1">
    <location>
        <begin position="773"/>
        <end position="869"/>
    </location>
</feature>
<dbReference type="AlphaFoldDB" id="A0A4R0RNY4"/>
<reference evidence="3 4" key="1">
    <citation type="submission" date="2018-11" db="EMBL/GenBank/DDBJ databases">
        <title>Genome assembly of Steccherinum ochraceum LE-BIN_3174, the white-rot fungus of the Steccherinaceae family (The Residual Polyporoid clade, Polyporales, Basidiomycota).</title>
        <authorList>
            <person name="Fedorova T.V."/>
            <person name="Glazunova O.A."/>
            <person name="Landesman E.O."/>
            <person name="Moiseenko K.V."/>
            <person name="Psurtseva N.V."/>
            <person name="Savinova O.S."/>
            <person name="Shakhova N.V."/>
            <person name="Tyazhelova T.V."/>
            <person name="Vasina D.V."/>
        </authorList>
    </citation>
    <scope>NUCLEOTIDE SEQUENCE [LARGE SCALE GENOMIC DNA]</scope>
    <source>
        <strain evidence="3 4">LE-BIN_3174</strain>
    </source>
</reference>
<dbReference type="OrthoDB" id="435520at2759"/>
<feature type="compositionally biased region" description="Basic and acidic residues" evidence="1">
    <location>
        <begin position="271"/>
        <end position="285"/>
    </location>
</feature>
<feature type="compositionally biased region" description="Low complexity" evidence="1">
    <location>
        <begin position="39"/>
        <end position="50"/>
    </location>
</feature>
<feature type="region of interest" description="Disordered" evidence="1">
    <location>
        <begin position="702"/>
        <end position="734"/>
    </location>
</feature>
<feature type="compositionally biased region" description="Basic residues" evidence="1">
    <location>
        <begin position="776"/>
        <end position="787"/>
    </location>
</feature>